<reference evidence="2" key="1">
    <citation type="submission" date="2022-01" db="EMBL/GenBank/DDBJ databases">
        <title>Novel bile acid biosynthetic pathways are enriched in the microbiome of centenarians.</title>
        <authorList>
            <person name="Sato Y."/>
            <person name="Atarashi K."/>
            <person name="Plichta R.D."/>
            <person name="Arai Y."/>
            <person name="Sasajima S."/>
            <person name="Kearney M.S."/>
            <person name="Suda W."/>
            <person name="Takeshita K."/>
            <person name="Sasaki T."/>
            <person name="Okamoto S."/>
            <person name="Skelly N.A."/>
            <person name="Okamura Y."/>
            <person name="Vlamakis H."/>
            <person name="Li Y."/>
            <person name="Tanoue T."/>
            <person name="Takei H."/>
            <person name="Nittono H."/>
            <person name="Narushima S."/>
            <person name="Irie J."/>
            <person name="Itoh H."/>
            <person name="Moriya K."/>
            <person name="Sugiura Y."/>
            <person name="Suematsu M."/>
            <person name="Moritoki N."/>
            <person name="Shibata S."/>
            <person name="Littman R.D."/>
            <person name="Fischbach A.M."/>
            <person name="Uwamino Y."/>
            <person name="Inoue T."/>
            <person name="Honda A."/>
            <person name="Hattori M."/>
            <person name="Murai T."/>
            <person name="Xavier J.R."/>
            <person name="Hirose N."/>
            <person name="Honda K."/>
        </authorList>
    </citation>
    <scope>NUCLEOTIDE SEQUENCE</scope>
    <source>
        <strain evidence="2">CE91-St16</strain>
    </source>
</reference>
<dbReference type="EMBL" id="BQOL01000001">
    <property type="protein sequence ID" value="GKI19120.1"/>
    <property type="molecule type" value="Genomic_DNA"/>
</dbReference>
<protein>
    <recommendedName>
        <fullName evidence="4">Redoxin domain-containing protein</fullName>
    </recommendedName>
</protein>
<evidence type="ECO:0008006" key="4">
    <source>
        <dbReference type="Google" id="ProtNLM"/>
    </source>
</evidence>
<organism evidence="2 3">
    <name type="scientific">Alistipes finegoldii</name>
    <dbReference type="NCBI Taxonomy" id="214856"/>
    <lineage>
        <taxon>Bacteria</taxon>
        <taxon>Pseudomonadati</taxon>
        <taxon>Bacteroidota</taxon>
        <taxon>Bacteroidia</taxon>
        <taxon>Bacteroidales</taxon>
        <taxon>Rikenellaceae</taxon>
        <taxon>Alistipes</taxon>
    </lineage>
</organism>
<dbReference type="Gene3D" id="3.40.30.10">
    <property type="entry name" value="Glutaredoxin"/>
    <property type="match status" value="1"/>
</dbReference>
<feature type="chain" id="PRO_5041413236" description="Redoxin domain-containing protein" evidence="1">
    <location>
        <begin position="22"/>
        <end position="156"/>
    </location>
</feature>
<dbReference type="Proteomes" id="UP001055105">
    <property type="component" value="Unassembled WGS sequence"/>
</dbReference>
<evidence type="ECO:0000313" key="2">
    <source>
        <dbReference type="EMBL" id="GKI19120.1"/>
    </source>
</evidence>
<dbReference type="InterPro" id="IPR036249">
    <property type="entry name" value="Thioredoxin-like_sf"/>
</dbReference>
<keyword evidence="1" id="KW-0732">Signal</keyword>
<evidence type="ECO:0000256" key="1">
    <source>
        <dbReference type="SAM" id="SignalP"/>
    </source>
</evidence>
<sequence length="156" mass="17066">MKKVLLILLFAALLPFAAADAQNIALGERVPELKVPAWLDGQKPAATPRLTYVEFFQSSNAACITSLKQLRAMTDKLGTKLRVVVITQEKEDKIGPLLRPYLSPQISVAIDAGGKIFTAFGVQYVPFGVLVDSKNRALWQGNSLQLTPEIIEKSSK</sequence>
<dbReference type="AlphaFoldDB" id="A0AA37P046"/>
<name>A0AA37P046_9BACT</name>
<proteinExistence type="predicted"/>
<evidence type="ECO:0000313" key="3">
    <source>
        <dbReference type="Proteomes" id="UP001055105"/>
    </source>
</evidence>
<dbReference type="RefSeq" id="WP_195290728.1">
    <property type="nucleotide sequence ID" value="NZ_AP025581.1"/>
</dbReference>
<accession>A0AA37P046</accession>
<dbReference type="GeneID" id="79837667"/>
<feature type="signal peptide" evidence="1">
    <location>
        <begin position="1"/>
        <end position="21"/>
    </location>
</feature>
<comment type="caution">
    <text evidence="2">The sequence shown here is derived from an EMBL/GenBank/DDBJ whole genome shotgun (WGS) entry which is preliminary data.</text>
</comment>
<dbReference type="SUPFAM" id="SSF52833">
    <property type="entry name" value="Thioredoxin-like"/>
    <property type="match status" value="1"/>
</dbReference>
<gene>
    <name evidence="2" type="ORF">CE91St16_20280</name>
</gene>